<gene>
    <name evidence="2" type="ORF">AA984_26605</name>
    <name evidence="1" type="ORF">BFO01nite_40340</name>
</gene>
<dbReference type="Proteomes" id="UP000319498">
    <property type="component" value="Unassembled WGS sequence"/>
</dbReference>
<sequence length="59" mass="6949">MNIRLFFMLLEMISQAPLPNDPEAISYRERVRKFVWSEETPDTVLSVTGFLQDDVSMRK</sequence>
<dbReference type="EMBL" id="LDCN01000011">
    <property type="protein sequence ID" value="KLH96336.1"/>
    <property type="molecule type" value="Genomic_DNA"/>
</dbReference>
<dbReference type="Proteomes" id="UP000035218">
    <property type="component" value="Unassembled WGS sequence"/>
</dbReference>
<dbReference type="AlphaFoldDB" id="A0A837KIL4"/>
<protein>
    <submittedName>
        <fullName evidence="2">Uncharacterized protein</fullName>
    </submittedName>
</protein>
<accession>A0A837KIL4</accession>
<name>A0A837KIL4_9BACL</name>
<dbReference type="EMBL" id="BJOL01000023">
    <property type="protein sequence ID" value="GED59902.1"/>
    <property type="molecule type" value="Genomic_DNA"/>
</dbReference>
<proteinExistence type="predicted"/>
<keyword evidence="4" id="KW-1185">Reference proteome</keyword>
<organism evidence="2 3">
    <name type="scientific">Brevibacillus formosus</name>
    <dbReference type="NCBI Taxonomy" id="54913"/>
    <lineage>
        <taxon>Bacteria</taxon>
        <taxon>Bacillati</taxon>
        <taxon>Bacillota</taxon>
        <taxon>Bacilli</taxon>
        <taxon>Bacillales</taxon>
        <taxon>Paenibacillaceae</taxon>
        <taxon>Brevibacillus</taxon>
    </lineage>
</organism>
<evidence type="ECO:0000313" key="4">
    <source>
        <dbReference type="Proteomes" id="UP000319498"/>
    </source>
</evidence>
<evidence type="ECO:0000313" key="1">
    <source>
        <dbReference type="EMBL" id="GED59902.1"/>
    </source>
</evidence>
<evidence type="ECO:0000313" key="2">
    <source>
        <dbReference type="EMBL" id="KLH96336.1"/>
    </source>
</evidence>
<reference evidence="2 3" key="1">
    <citation type="submission" date="2015-05" db="EMBL/GenBank/DDBJ databases">
        <title>Genome sequencing project for genomic taxonomy and phylogenomics of Bacillus-like bacteria.</title>
        <authorList>
            <person name="Liu B."/>
            <person name="Wang J."/>
            <person name="Zhu Y."/>
            <person name="Liu G."/>
            <person name="Chen Q."/>
            <person name="Chen Z."/>
            <person name="Lan J."/>
            <person name="Che J."/>
            <person name="Ge C."/>
            <person name="Shi H."/>
            <person name="Pan Z."/>
            <person name="Liu X."/>
        </authorList>
    </citation>
    <scope>NUCLEOTIDE SEQUENCE [LARGE SCALE GENOMIC DNA]</scope>
    <source>
        <strain evidence="2 3">DSM 9885</strain>
    </source>
</reference>
<reference evidence="1 4" key="2">
    <citation type="submission" date="2019-06" db="EMBL/GenBank/DDBJ databases">
        <title>Whole genome shotgun sequence of Brevibacillus formosus NBRC 15716.</title>
        <authorList>
            <person name="Hosoyama A."/>
            <person name="Uohara A."/>
            <person name="Ohji S."/>
            <person name="Ichikawa N."/>
        </authorList>
    </citation>
    <scope>NUCLEOTIDE SEQUENCE [LARGE SCALE GENOMIC DNA]</scope>
    <source>
        <strain evidence="1 4">NBRC 15716</strain>
    </source>
</reference>
<comment type="caution">
    <text evidence="2">The sequence shown here is derived from an EMBL/GenBank/DDBJ whole genome shotgun (WGS) entry which is preliminary data.</text>
</comment>
<evidence type="ECO:0000313" key="3">
    <source>
        <dbReference type="Proteomes" id="UP000035218"/>
    </source>
</evidence>